<organism evidence="2 3">
    <name type="scientific">Alcaligenes endophyticus</name>
    <dbReference type="NCBI Taxonomy" id="1929088"/>
    <lineage>
        <taxon>Bacteria</taxon>
        <taxon>Pseudomonadati</taxon>
        <taxon>Pseudomonadota</taxon>
        <taxon>Betaproteobacteria</taxon>
        <taxon>Burkholderiales</taxon>
        <taxon>Alcaligenaceae</taxon>
        <taxon>Alcaligenes</taxon>
    </lineage>
</organism>
<sequence length="68" mass="7318">MQWSVLFVFLGIVLALGVALFFLLKDQSGGARMAYALAVRVGLSIALFLLVLLAHFAGYLPGTGVAWY</sequence>
<keyword evidence="1" id="KW-1133">Transmembrane helix</keyword>
<reference evidence="2" key="1">
    <citation type="submission" date="2021-11" db="EMBL/GenBank/DDBJ databases">
        <title>Draft genome sequence of Alcaligenes endophyticus type strain CCUG 75668T.</title>
        <authorList>
            <person name="Salva-Serra F."/>
            <person name="Duran R.E."/>
            <person name="Seeger M."/>
            <person name="Moore E.R.B."/>
            <person name="Jaen-Luchoro D."/>
        </authorList>
    </citation>
    <scope>NUCLEOTIDE SEQUENCE</scope>
    <source>
        <strain evidence="2">CCUG 75668</strain>
    </source>
</reference>
<dbReference type="RefSeq" id="WP_266122658.1">
    <property type="nucleotide sequence ID" value="NZ_JAJHNU010000001.1"/>
</dbReference>
<dbReference type="Proteomes" id="UP001168613">
    <property type="component" value="Unassembled WGS sequence"/>
</dbReference>
<keyword evidence="1" id="KW-0812">Transmembrane</keyword>
<accession>A0ABT8EFC0</accession>
<name>A0ABT8EFC0_9BURK</name>
<keyword evidence="3" id="KW-1185">Reference proteome</keyword>
<dbReference type="Pfam" id="PF11137">
    <property type="entry name" value="DUF2909"/>
    <property type="match status" value="1"/>
</dbReference>
<dbReference type="InterPro" id="IPR021313">
    <property type="entry name" value="DUF2909"/>
</dbReference>
<evidence type="ECO:0000313" key="3">
    <source>
        <dbReference type="Proteomes" id="UP001168613"/>
    </source>
</evidence>
<comment type="caution">
    <text evidence="2">The sequence shown here is derived from an EMBL/GenBank/DDBJ whole genome shotgun (WGS) entry which is preliminary data.</text>
</comment>
<gene>
    <name evidence="2" type="ORF">LMS43_01760</name>
</gene>
<feature type="transmembrane region" description="Helical" evidence="1">
    <location>
        <begin position="6"/>
        <end position="24"/>
    </location>
</feature>
<evidence type="ECO:0000256" key="1">
    <source>
        <dbReference type="SAM" id="Phobius"/>
    </source>
</evidence>
<protein>
    <submittedName>
        <fullName evidence="2">DUF2909 domain-containing protein</fullName>
    </submittedName>
</protein>
<dbReference type="EMBL" id="JAJHNU010000001">
    <property type="protein sequence ID" value="MDN4120006.1"/>
    <property type="molecule type" value="Genomic_DNA"/>
</dbReference>
<keyword evidence="1" id="KW-0472">Membrane</keyword>
<feature type="transmembrane region" description="Helical" evidence="1">
    <location>
        <begin position="36"/>
        <end position="60"/>
    </location>
</feature>
<evidence type="ECO:0000313" key="2">
    <source>
        <dbReference type="EMBL" id="MDN4120006.1"/>
    </source>
</evidence>
<proteinExistence type="predicted"/>